<reference evidence="1" key="1">
    <citation type="submission" date="2018-07" db="EMBL/GenBank/DDBJ databases">
        <authorList>
            <consortium name="PulseNet: The National Subtyping Network for Foodborne Disease Surveillance"/>
            <person name="Tarr C.L."/>
            <person name="Trees E."/>
            <person name="Katz L.S."/>
            <person name="Carleton-Romer H.A."/>
            <person name="Stroika S."/>
            <person name="Kucerova Z."/>
            <person name="Roache K.F."/>
            <person name="Sabol A.L."/>
            <person name="Besser J."/>
            <person name="Gerner-Smidt P."/>
        </authorList>
    </citation>
    <scope>NUCLEOTIDE SEQUENCE</scope>
    <source>
        <strain evidence="1">2015K-0757</strain>
    </source>
</reference>
<gene>
    <name evidence="1" type="ORF">AMM99_25005</name>
</gene>
<sequence length="99" mass="11370">MKSGFEPAQTKGINRFNWYGENVVIVHPGGYLPQIVSGECVMFSNGSGYVWCGRTWPGFYEFELERPVDVRQALDYLSSKHRMLQVNQDDFSGQEELPF</sequence>
<protein>
    <submittedName>
        <fullName evidence="1">Uncharacterized protein</fullName>
    </submittedName>
</protein>
<organism evidence="1">
    <name type="scientific">Salmonella enterica</name>
    <name type="common">Salmonella choleraesuis</name>
    <dbReference type="NCBI Taxonomy" id="28901"/>
    <lineage>
        <taxon>Bacteria</taxon>
        <taxon>Pseudomonadati</taxon>
        <taxon>Pseudomonadota</taxon>
        <taxon>Gammaproteobacteria</taxon>
        <taxon>Enterobacterales</taxon>
        <taxon>Enterobacteriaceae</taxon>
        <taxon>Salmonella</taxon>
    </lineage>
</organism>
<evidence type="ECO:0000313" key="1">
    <source>
        <dbReference type="EMBL" id="EBP8539799.1"/>
    </source>
</evidence>
<comment type="caution">
    <text evidence="1">The sequence shown here is derived from an EMBL/GenBank/DDBJ whole genome shotgun (WGS) entry which is preliminary data.</text>
</comment>
<dbReference type="AlphaFoldDB" id="A0A5U4CX79"/>
<accession>A0A5U4CX79</accession>
<proteinExistence type="predicted"/>
<dbReference type="EMBL" id="AAGMUQ010000027">
    <property type="protein sequence ID" value="EBP8539799.1"/>
    <property type="molecule type" value="Genomic_DNA"/>
</dbReference>
<name>A0A5U4CX79_SALER</name>